<keyword evidence="3" id="KW-0812">Transmembrane</keyword>
<evidence type="ECO:0000313" key="5">
    <source>
        <dbReference type="EMBL" id="EYE94799.1"/>
    </source>
</evidence>
<dbReference type="PANTHER" id="PTHR46910:SF17">
    <property type="entry name" value="SCFA-RELATED"/>
    <property type="match status" value="1"/>
</dbReference>
<evidence type="ECO:0000313" key="6">
    <source>
        <dbReference type="Proteomes" id="UP000019804"/>
    </source>
</evidence>
<dbReference type="InterPro" id="IPR007219">
    <property type="entry name" value="XnlR_reg_dom"/>
</dbReference>
<proteinExistence type="predicted"/>
<keyword evidence="6" id="KW-1185">Reference proteome</keyword>
<evidence type="ECO:0000256" key="3">
    <source>
        <dbReference type="SAM" id="Phobius"/>
    </source>
</evidence>
<keyword evidence="1" id="KW-0539">Nucleus</keyword>
<dbReference type="GO" id="GO:0003677">
    <property type="term" value="F:DNA binding"/>
    <property type="evidence" value="ECO:0007669"/>
    <property type="project" value="InterPro"/>
</dbReference>
<gene>
    <name evidence="5" type="ORF">EURHEDRAFT_523434</name>
</gene>
<evidence type="ECO:0000256" key="1">
    <source>
        <dbReference type="ARBA" id="ARBA00023242"/>
    </source>
</evidence>
<feature type="region of interest" description="Disordered" evidence="2">
    <location>
        <begin position="1"/>
        <end position="62"/>
    </location>
</feature>
<evidence type="ECO:0000256" key="2">
    <source>
        <dbReference type="SAM" id="MobiDB-lite"/>
    </source>
</evidence>
<dbReference type="Proteomes" id="UP000019804">
    <property type="component" value="Unassembled WGS sequence"/>
</dbReference>
<feature type="transmembrane region" description="Helical" evidence="3">
    <location>
        <begin position="70"/>
        <end position="89"/>
    </location>
</feature>
<dbReference type="GeneID" id="63702019"/>
<keyword evidence="3" id="KW-1133">Transmembrane helix</keyword>
<dbReference type="OrthoDB" id="3266505at2759"/>
<dbReference type="AlphaFoldDB" id="A0A017SDS9"/>
<dbReference type="Pfam" id="PF04082">
    <property type="entry name" value="Fungal_trans"/>
    <property type="match status" value="1"/>
</dbReference>
<protein>
    <recommendedName>
        <fullName evidence="4">Xylanolytic transcriptional activator regulatory domain-containing protein</fullName>
    </recommendedName>
</protein>
<feature type="domain" description="Xylanolytic transcriptional activator regulatory" evidence="4">
    <location>
        <begin position="107"/>
        <end position="187"/>
    </location>
</feature>
<reference evidence="6" key="1">
    <citation type="journal article" date="2014" name="Nat. Commun.">
        <title>Genomic adaptations of the halophilic Dead Sea filamentous fungus Eurotium rubrum.</title>
        <authorList>
            <person name="Kis-Papo T."/>
            <person name="Weig A.R."/>
            <person name="Riley R."/>
            <person name="Persoh D."/>
            <person name="Salamov A."/>
            <person name="Sun H."/>
            <person name="Lipzen A."/>
            <person name="Wasser S.P."/>
            <person name="Rambold G."/>
            <person name="Grigoriev I.V."/>
            <person name="Nevo E."/>
        </authorList>
    </citation>
    <scope>NUCLEOTIDE SEQUENCE [LARGE SCALE GENOMIC DNA]</scope>
    <source>
        <strain evidence="6">CBS 135680</strain>
    </source>
</reference>
<evidence type="ECO:0000259" key="4">
    <source>
        <dbReference type="Pfam" id="PF04082"/>
    </source>
</evidence>
<dbReference type="EMBL" id="KK088424">
    <property type="protein sequence ID" value="EYE94799.1"/>
    <property type="molecule type" value="Genomic_DNA"/>
</dbReference>
<organism evidence="5 6">
    <name type="scientific">Aspergillus ruber (strain CBS 135680)</name>
    <dbReference type="NCBI Taxonomy" id="1388766"/>
    <lineage>
        <taxon>Eukaryota</taxon>
        <taxon>Fungi</taxon>
        <taxon>Dikarya</taxon>
        <taxon>Ascomycota</taxon>
        <taxon>Pezizomycotina</taxon>
        <taxon>Eurotiomycetes</taxon>
        <taxon>Eurotiomycetidae</taxon>
        <taxon>Eurotiales</taxon>
        <taxon>Aspergillaceae</taxon>
        <taxon>Aspergillus</taxon>
        <taxon>Aspergillus subgen. Aspergillus</taxon>
    </lineage>
</organism>
<dbReference type="CDD" id="cd12148">
    <property type="entry name" value="fungal_TF_MHR"/>
    <property type="match status" value="1"/>
</dbReference>
<dbReference type="GO" id="GO:0008270">
    <property type="term" value="F:zinc ion binding"/>
    <property type="evidence" value="ECO:0007669"/>
    <property type="project" value="InterPro"/>
</dbReference>
<dbReference type="InterPro" id="IPR050987">
    <property type="entry name" value="AtrR-like"/>
</dbReference>
<name>A0A017SDS9_ASPRC</name>
<dbReference type="PANTHER" id="PTHR46910">
    <property type="entry name" value="TRANSCRIPTION FACTOR PDR1"/>
    <property type="match status" value="1"/>
</dbReference>
<feature type="compositionally biased region" description="Acidic residues" evidence="2">
    <location>
        <begin position="20"/>
        <end position="32"/>
    </location>
</feature>
<accession>A0A017SDS9</accession>
<dbReference type="GO" id="GO:0006351">
    <property type="term" value="P:DNA-templated transcription"/>
    <property type="evidence" value="ECO:0007669"/>
    <property type="project" value="InterPro"/>
</dbReference>
<feature type="compositionally biased region" description="Basic and acidic residues" evidence="2">
    <location>
        <begin position="1"/>
        <end position="13"/>
    </location>
</feature>
<dbReference type="RefSeq" id="XP_040638487.1">
    <property type="nucleotide sequence ID" value="XM_040786895.1"/>
</dbReference>
<keyword evidence="3" id="KW-0472">Membrane</keyword>
<sequence>MAKDRSNLGESGERNASLDAVDEKDNDEDDDGIKDVPQTAGSGAQRLGRSSSTISPVDGRSHHHSTAENLGFISTFPIVIAIGLQYAGAHLAAIRERLLDIMALGTLEAAQTCVLLGTYYLFHGDPGLAWPVCGCALRIAQALHLHRKLRLLSTDNERPSMAWRNENETRKQCRWAIYEIETFCSMSC</sequence>
<dbReference type="HOGENOM" id="CLU_1440763_0_0_1"/>
<dbReference type="GO" id="GO:0003700">
    <property type="term" value="F:DNA-binding transcription factor activity"/>
    <property type="evidence" value="ECO:0007669"/>
    <property type="project" value="InterPro"/>
</dbReference>